<dbReference type="AlphaFoldDB" id="A0A8S3SK56"/>
<name>A0A8S3SK56_MYTED</name>
<dbReference type="PANTHER" id="PTHR46704">
    <property type="entry name" value="CXC DOMAIN-CONTAINING PROTEIN-RELATED"/>
    <property type="match status" value="1"/>
</dbReference>
<feature type="compositionally biased region" description="Basic and acidic residues" evidence="1">
    <location>
        <begin position="565"/>
        <end position="574"/>
    </location>
</feature>
<dbReference type="EMBL" id="CAJPWZ010001600">
    <property type="protein sequence ID" value="CAG2218583.1"/>
    <property type="molecule type" value="Genomic_DNA"/>
</dbReference>
<dbReference type="InterPro" id="IPR022140">
    <property type="entry name" value="Kinesin-like_KIF1-typ"/>
</dbReference>
<dbReference type="Pfam" id="PF12423">
    <property type="entry name" value="KIF1B"/>
    <property type="match status" value="1"/>
</dbReference>
<sequence length="689" mass="76656">MHSNEIQTKHASADAATLIAKTAVESSISHPRILLGEDTDLLVLLLYYYTVGSNNLIFKPNHDKKTKSKIWDINKTKVVLGQDMCKVLPIIHAISGCDTTSKLYGVGKVATLKKFIDSPILKELGEVFLKESLVEDVKNSGDKIITFLYGGVPLEGLDILRYKKFANRVLTCKEVIQIHTLPPTTETAAYHSLRAYFQVQTWIGGEEIDPCDFGWLIVNGKLMPIKTTRQPAPLRLLSIIRCNCKTNCDTRRCTCRKHGLECNIACVECRGQSCMNSRHGDIDVEADELFSDSKDVVLQEEVVQLLPMVNEANAMSDELKKKVQFELALISPQARGLKDGKTEVMVKMLNPQTGNEWMWDRSKFINRKFLMQEMYQNYIEGDDDWDLPQEKDPFWEPADTELLLGTVHLHLMSVAHKLDSEETLTITNYKGVELGHIECAIEPCSNKGGPLPEDDFVDSPDELIGQELHFKMKINHARGLPQNIAKSYCQYKVYLDNEYVKTPEVESMNPNFTHEKLFHFKPVTQQLVGYLQDSAIVIEVWGRQKGEGGSKGSSAPTKPPIKAPAKIEKGERGSKGSSAPTKPPIKAPAKIEKKEQQTKKDVGPAKPAVAASSASVSNNDTQNKKMADEVNMYKKKAADSEKKMNEVQQFLANKKNQGVTQISISDLESLLGGSVPSGGSNNSSACTVQ</sequence>
<feature type="domain" description="Kinesin-like KIF1-type" evidence="2">
    <location>
        <begin position="364"/>
        <end position="406"/>
    </location>
</feature>
<dbReference type="SUPFAM" id="SSF49562">
    <property type="entry name" value="C2 domain (Calcium/lipid-binding domain, CaLB)"/>
    <property type="match status" value="1"/>
</dbReference>
<reference evidence="3" key="1">
    <citation type="submission" date="2021-03" db="EMBL/GenBank/DDBJ databases">
        <authorList>
            <person name="Bekaert M."/>
        </authorList>
    </citation>
    <scope>NUCLEOTIDE SEQUENCE</scope>
</reference>
<feature type="compositionally biased region" description="Low complexity" evidence="1">
    <location>
        <begin position="608"/>
        <end position="617"/>
    </location>
</feature>
<gene>
    <name evidence="3" type="ORF">MEDL_32149</name>
</gene>
<evidence type="ECO:0000313" key="3">
    <source>
        <dbReference type="EMBL" id="CAG2218583.1"/>
    </source>
</evidence>
<protein>
    <recommendedName>
        <fullName evidence="2">Kinesin-like KIF1-type domain-containing protein</fullName>
    </recommendedName>
</protein>
<dbReference type="InterPro" id="IPR035892">
    <property type="entry name" value="C2_domain_sf"/>
</dbReference>
<accession>A0A8S3SK56</accession>
<evidence type="ECO:0000259" key="2">
    <source>
        <dbReference type="Pfam" id="PF12423"/>
    </source>
</evidence>
<feature type="region of interest" description="Disordered" evidence="1">
    <location>
        <begin position="545"/>
        <end position="644"/>
    </location>
</feature>
<keyword evidence="4" id="KW-1185">Reference proteome</keyword>
<feature type="compositionally biased region" description="Basic and acidic residues" evidence="1">
    <location>
        <begin position="589"/>
        <end position="603"/>
    </location>
</feature>
<evidence type="ECO:0000313" key="4">
    <source>
        <dbReference type="Proteomes" id="UP000683360"/>
    </source>
</evidence>
<organism evidence="3 4">
    <name type="scientific">Mytilus edulis</name>
    <name type="common">Blue mussel</name>
    <dbReference type="NCBI Taxonomy" id="6550"/>
    <lineage>
        <taxon>Eukaryota</taxon>
        <taxon>Metazoa</taxon>
        <taxon>Spiralia</taxon>
        <taxon>Lophotrochozoa</taxon>
        <taxon>Mollusca</taxon>
        <taxon>Bivalvia</taxon>
        <taxon>Autobranchia</taxon>
        <taxon>Pteriomorphia</taxon>
        <taxon>Mytilida</taxon>
        <taxon>Mytiloidea</taxon>
        <taxon>Mytilidae</taxon>
        <taxon>Mytilinae</taxon>
        <taxon>Mytilus</taxon>
    </lineage>
</organism>
<dbReference type="PANTHER" id="PTHR46704:SF1">
    <property type="entry name" value="TELOMERE LENGTH REGULATION PROTEIN TEL2 HOMOLOG"/>
    <property type="match status" value="1"/>
</dbReference>
<comment type="caution">
    <text evidence="3">The sequence shown here is derived from an EMBL/GenBank/DDBJ whole genome shotgun (WGS) entry which is preliminary data.</text>
</comment>
<feature type="region of interest" description="Disordered" evidence="1">
    <location>
        <begin position="669"/>
        <end position="689"/>
    </location>
</feature>
<dbReference type="Proteomes" id="UP000683360">
    <property type="component" value="Unassembled WGS sequence"/>
</dbReference>
<dbReference type="OrthoDB" id="3176171at2759"/>
<proteinExistence type="predicted"/>
<evidence type="ECO:0000256" key="1">
    <source>
        <dbReference type="SAM" id="MobiDB-lite"/>
    </source>
</evidence>
<feature type="compositionally biased region" description="Basic and acidic residues" evidence="1">
    <location>
        <begin position="622"/>
        <end position="644"/>
    </location>
</feature>